<keyword evidence="2" id="KW-1185">Reference proteome</keyword>
<dbReference type="KEGG" id="abs:AZOBR_160027"/>
<protein>
    <submittedName>
        <fullName evidence="1">Uncharacterized protein</fullName>
    </submittedName>
</protein>
<accession>A0A9P1JSD5</accession>
<dbReference type="Proteomes" id="UP000007319">
    <property type="component" value="Chromosome"/>
</dbReference>
<dbReference type="AlphaFoldDB" id="A0A9P1JSD5"/>
<gene>
    <name evidence="1" type="ORF">AZOBR_160027</name>
</gene>
<proteinExistence type="predicted"/>
<dbReference type="EMBL" id="HE577327">
    <property type="protein sequence ID" value="CCC98867.1"/>
    <property type="molecule type" value="Genomic_DNA"/>
</dbReference>
<evidence type="ECO:0000313" key="1">
    <source>
        <dbReference type="EMBL" id="CCC98867.1"/>
    </source>
</evidence>
<organism evidence="1 2">
    <name type="scientific">Azospirillum baldaniorum</name>
    <dbReference type="NCBI Taxonomy" id="1064539"/>
    <lineage>
        <taxon>Bacteria</taxon>
        <taxon>Pseudomonadati</taxon>
        <taxon>Pseudomonadota</taxon>
        <taxon>Alphaproteobacteria</taxon>
        <taxon>Rhodospirillales</taxon>
        <taxon>Azospirillaceae</taxon>
        <taxon>Azospirillum</taxon>
    </lineage>
</organism>
<sequence>MPFAFRALPVVLLLTACTLSSHYSRPYVTGEQDGKAVWTIHGSTDVGETSDEDSRRYALRNIREFCASEPTILSVYSTPAHNVIGDFLTWTAHYTCP</sequence>
<evidence type="ECO:0000313" key="2">
    <source>
        <dbReference type="Proteomes" id="UP000007319"/>
    </source>
</evidence>
<reference evidence="1 2" key="1">
    <citation type="journal article" date="2011" name="PLoS Genet.">
        <title>Azospirillum genomes reveal transition of bacteria from aquatic to terrestrial environments.</title>
        <authorList>
            <person name="Wisniewski-Dye F."/>
            <person name="Borziak K."/>
            <person name="Khalsa-Moyers G."/>
            <person name="Alexandre G."/>
            <person name="Sukharnikov L.O."/>
            <person name="Wuichet K."/>
            <person name="Hurst G.B."/>
            <person name="McDonald W.H."/>
            <person name="Robertson J.S."/>
            <person name="Barbe V."/>
            <person name="Calteau A."/>
            <person name="Rouy Z."/>
            <person name="Mangenot S."/>
            <person name="Prigent-Combaret C."/>
            <person name="Normand P."/>
            <person name="Boyer M."/>
            <person name="Siguier P."/>
            <person name="Dessaux Y."/>
            <person name="Elmerich C."/>
            <person name="Condemine G."/>
            <person name="Krishnen G."/>
            <person name="Kennedy I."/>
            <person name="Paterson A.H."/>
            <person name="Gonzalez V."/>
            <person name="Mavingui P."/>
            <person name="Zhulin I.B."/>
        </authorList>
    </citation>
    <scope>NUCLEOTIDE SEQUENCE [LARGE SCALE GENOMIC DNA]</scope>
    <source>
        <strain evidence="1 2">Sp245</strain>
    </source>
</reference>
<name>A0A9P1JSD5_9PROT</name>
<dbReference type="PROSITE" id="PS51257">
    <property type="entry name" value="PROKAR_LIPOPROTEIN"/>
    <property type="match status" value="1"/>
</dbReference>